<dbReference type="PATRIC" id="fig|1308866.3.peg.2428"/>
<proteinExistence type="predicted"/>
<sequence length="69" mass="7639">MIRAGKVLIPIATVMLILAIIPIDFAYSLVMIVLGVVMEGVGIALIFIGVVRDRIKQKKEEDTHDLSQY</sequence>
<evidence type="ECO:0000313" key="3">
    <source>
        <dbReference type="Proteomes" id="UP000012283"/>
    </source>
</evidence>
<keyword evidence="1" id="KW-0472">Membrane</keyword>
<organism evidence="2 3">
    <name type="scientific">Gracilibacillus halophilus YIM-C55.5</name>
    <dbReference type="NCBI Taxonomy" id="1308866"/>
    <lineage>
        <taxon>Bacteria</taxon>
        <taxon>Bacillati</taxon>
        <taxon>Bacillota</taxon>
        <taxon>Bacilli</taxon>
        <taxon>Bacillales</taxon>
        <taxon>Bacillaceae</taxon>
        <taxon>Gracilibacillus</taxon>
    </lineage>
</organism>
<keyword evidence="1" id="KW-0812">Transmembrane</keyword>
<gene>
    <name evidence="2" type="ORF">J416_12007</name>
</gene>
<keyword evidence="3" id="KW-1185">Reference proteome</keyword>
<evidence type="ECO:0000256" key="1">
    <source>
        <dbReference type="SAM" id="Phobius"/>
    </source>
</evidence>
<comment type="caution">
    <text evidence="2">The sequence shown here is derived from an EMBL/GenBank/DDBJ whole genome shotgun (WGS) entry which is preliminary data.</text>
</comment>
<evidence type="ECO:0000313" key="2">
    <source>
        <dbReference type="EMBL" id="ENH96227.1"/>
    </source>
</evidence>
<keyword evidence="1" id="KW-1133">Transmembrane helix</keyword>
<dbReference type="RefSeq" id="WP_003472001.1">
    <property type="nucleotide sequence ID" value="NZ_APML01000055.1"/>
</dbReference>
<protein>
    <submittedName>
        <fullName evidence="2">Uncharacterized protein</fullName>
    </submittedName>
</protein>
<name>N4WJ96_9BACI</name>
<dbReference type="STRING" id="1308866.J416_12007"/>
<dbReference type="Proteomes" id="UP000012283">
    <property type="component" value="Unassembled WGS sequence"/>
</dbReference>
<dbReference type="AlphaFoldDB" id="N4WJ96"/>
<feature type="transmembrane region" description="Helical" evidence="1">
    <location>
        <begin position="7"/>
        <end position="23"/>
    </location>
</feature>
<accession>N4WJ96</accession>
<dbReference type="OrthoDB" id="9999837at2"/>
<feature type="transmembrane region" description="Helical" evidence="1">
    <location>
        <begin position="29"/>
        <end position="51"/>
    </location>
</feature>
<dbReference type="EMBL" id="APML01000055">
    <property type="protein sequence ID" value="ENH96227.1"/>
    <property type="molecule type" value="Genomic_DNA"/>
</dbReference>
<reference evidence="2 3" key="1">
    <citation type="submission" date="2013-03" db="EMBL/GenBank/DDBJ databases">
        <title>Draft genome sequence of Gracibacillus halophilus YIM-C55.5, a moderately halophilic and thermophilic organism from the Xiaochaidamu salt lake.</title>
        <authorList>
            <person name="Sugumar T."/>
            <person name="Polireddy D.R."/>
            <person name="Antony A."/>
            <person name="Madhava Y.R."/>
            <person name="Sivakumar N."/>
        </authorList>
    </citation>
    <scope>NUCLEOTIDE SEQUENCE [LARGE SCALE GENOMIC DNA]</scope>
    <source>
        <strain evidence="2 3">YIM-C55.5</strain>
    </source>
</reference>